<feature type="domain" description="Cystatin" evidence="6">
    <location>
        <begin position="15"/>
        <end position="84"/>
    </location>
</feature>
<comment type="caution">
    <text evidence="7">The sequence shown here is derived from an EMBL/GenBank/DDBJ whole genome shotgun (WGS) entry which is preliminary data.</text>
</comment>
<evidence type="ECO:0000256" key="5">
    <source>
        <dbReference type="ARBA" id="ARBA00022704"/>
    </source>
</evidence>
<evidence type="ECO:0000259" key="6">
    <source>
        <dbReference type="Pfam" id="PF00031"/>
    </source>
</evidence>
<dbReference type="PRINTS" id="PR00295">
    <property type="entry name" value="STEFINA"/>
</dbReference>
<protein>
    <recommendedName>
        <fullName evidence="6">Cystatin domain-containing protein</fullName>
    </recommendedName>
</protein>
<dbReference type="InterPro" id="IPR001713">
    <property type="entry name" value="Prot_inh_stefin"/>
</dbReference>
<evidence type="ECO:0000313" key="8">
    <source>
        <dbReference type="Proteomes" id="UP001141327"/>
    </source>
</evidence>
<keyword evidence="8" id="KW-1185">Reference proteome</keyword>
<dbReference type="Pfam" id="PF00031">
    <property type="entry name" value="Cystatin"/>
    <property type="match status" value="1"/>
</dbReference>
<dbReference type="InterPro" id="IPR046350">
    <property type="entry name" value="Cystatin_sf"/>
</dbReference>
<gene>
    <name evidence="7" type="ORF">PAPYR_2041</name>
</gene>
<dbReference type="PROSITE" id="PS00287">
    <property type="entry name" value="CYSTATIN"/>
    <property type="match status" value="1"/>
</dbReference>
<proteinExistence type="inferred from homology"/>
<dbReference type="EMBL" id="JAPMOS010000007">
    <property type="protein sequence ID" value="KAJ4461470.1"/>
    <property type="molecule type" value="Genomic_DNA"/>
</dbReference>
<organism evidence="7 8">
    <name type="scientific">Paratrimastix pyriformis</name>
    <dbReference type="NCBI Taxonomy" id="342808"/>
    <lineage>
        <taxon>Eukaryota</taxon>
        <taxon>Metamonada</taxon>
        <taxon>Preaxostyla</taxon>
        <taxon>Paratrimastigidae</taxon>
        <taxon>Paratrimastix</taxon>
    </lineage>
</organism>
<evidence type="ECO:0000256" key="4">
    <source>
        <dbReference type="ARBA" id="ARBA00022690"/>
    </source>
</evidence>
<dbReference type="InterPro" id="IPR000010">
    <property type="entry name" value="Cystatin_dom"/>
</dbReference>
<dbReference type="PANTHER" id="PTHR11414">
    <property type="entry name" value="CYSTATIN FAMILY MEMBER"/>
    <property type="match status" value="1"/>
</dbReference>
<dbReference type="SUPFAM" id="SSF54403">
    <property type="entry name" value="Cystatin/monellin"/>
    <property type="match status" value="1"/>
</dbReference>
<evidence type="ECO:0000313" key="7">
    <source>
        <dbReference type="EMBL" id="KAJ4461470.1"/>
    </source>
</evidence>
<comment type="similarity">
    <text evidence="2">Belongs to the cystatin family.</text>
</comment>
<dbReference type="InterPro" id="IPR018073">
    <property type="entry name" value="Prot_inh_cystat_CS"/>
</dbReference>
<dbReference type="Proteomes" id="UP001141327">
    <property type="component" value="Unassembled WGS sequence"/>
</dbReference>
<keyword evidence="3" id="KW-0963">Cytoplasm</keyword>
<sequence length="91" mass="9980">MMEHGPHHAHGCCCGGKAPARPVDDNVRQICARVRPQVEALAGQNFAQFEPVSYQVQVVAGLKYFVQVDTGAGTREVKIWQKVDGTYEPSL</sequence>
<accession>A0ABQ8UQN7</accession>
<evidence type="ECO:0000256" key="2">
    <source>
        <dbReference type="ARBA" id="ARBA00009403"/>
    </source>
</evidence>
<comment type="subcellular location">
    <subcellularLocation>
        <location evidence="1">Cytoplasm</location>
    </subcellularLocation>
</comment>
<reference evidence="7" key="1">
    <citation type="journal article" date="2022" name="bioRxiv">
        <title>Genomics of Preaxostyla Flagellates Illuminates Evolutionary Transitions and the Path Towards Mitochondrial Loss.</title>
        <authorList>
            <person name="Novak L.V.F."/>
            <person name="Treitli S.C."/>
            <person name="Pyrih J."/>
            <person name="Halakuc P."/>
            <person name="Pipaliya S.V."/>
            <person name="Vacek V."/>
            <person name="Brzon O."/>
            <person name="Soukal P."/>
            <person name="Eme L."/>
            <person name="Dacks J.B."/>
            <person name="Karnkowska A."/>
            <person name="Elias M."/>
            <person name="Hampl V."/>
        </authorList>
    </citation>
    <scope>NUCLEOTIDE SEQUENCE</scope>
    <source>
        <strain evidence="7">RCP-MX</strain>
    </source>
</reference>
<evidence type="ECO:0000256" key="3">
    <source>
        <dbReference type="ARBA" id="ARBA00022490"/>
    </source>
</evidence>
<name>A0ABQ8UQN7_9EUKA</name>
<dbReference type="Gene3D" id="3.10.450.10">
    <property type="match status" value="1"/>
</dbReference>
<evidence type="ECO:0000256" key="1">
    <source>
        <dbReference type="ARBA" id="ARBA00004496"/>
    </source>
</evidence>
<keyword evidence="5" id="KW-0789">Thiol protease inhibitor</keyword>
<dbReference type="PANTHER" id="PTHR11414:SF21">
    <property type="entry name" value="CYSTATIN 14A, TANDEM DUPLICATE 1-RELATED"/>
    <property type="match status" value="1"/>
</dbReference>
<keyword evidence="4" id="KW-0646">Protease inhibitor</keyword>